<evidence type="ECO:0000259" key="4">
    <source>
        <dbReference type="Pfam" id="PF25973"/>
    </source>
</evidence>
<dbReference type="SUPFAM" id="SSF111369">
    <property type="entry name" value="HlyD-like secretion proteins"/>
    <property type="match status" value="1"/>
</dbReference>
<dbReference type="Gene3D" id="1.10.287.470">
    <property type="entry name" value="Helix hairpin bin"/>
    <property type="match status" value="1"/>
</dbReference>
<evidence type="ECO:0000313" key="5">
    <source>
        <dbReference type="EMBL" id="SOD91694.1"/>
    </source>
</evidence>
<dbReference type="RefSeq" id="WP_245913369.1">
    <property type="nucleotide sequence ID" value="NZ_OCNJ01000002.1"/>
</dbReference>
<dbReference type="EMBL" id="OCNJ01000002">
    <property type="protein sequence ID" value="SOD91694.1"/>
    <property type="molecule type" value="Genomic_DNA"/>
</dbReference>
<dbReference type="InterPro" id="IPR058627">
    <property type="entry name" value="MdtA-like_C"/>
</dbReference>
<feature type="domain" description="CusB-like beta-barrel" evidence="2">
    <location>
        <begin position="217"/>
        <end position="281"/>
    </location>
</feature>
<dbReference type="Pfam" id="PF25973">
    <property type="entry name" value="BSH_CzcB"/>
    <property type="match status" value="1"/>
</dbReference>
<comment type="similarity">
    <text evidence="1">Belongs to the membrane fusion protein (MFP) (TC 8.A.1) family.</text>
</comment>
<dbReference type="AlphaFoldDB" id="A0A286G9M4"/>
<sequence>MAGADRRAFDHKVGVTMKRTVFLAAAVLGTAAYAGIAFSDDGPDTVERAAPTGVLSVSVTTPREERVVERLGVIGTLVPREEVTVMPEVANARILSVSAEVGDRVRKGDTLAVLDPANARLLVAQMEADYARVRDEFARVDSIKDTGAVSKGLVTEKKNAVDAVAAKLEEARLAERRTVVTAPESGIVFDRRATVGALANPGEALFRIARDGEIEAELRVPEGSASRVSPLAPVSLSIAGMPDPLSGTVRLVSPRIDAADRAAPVRVSIPGGEGLKVGGYVHGDIALTAVTALAVPMTAIQRDAAGAFVWTVETEGRIARQAVTLLVQKDDVALVAGVTAAVRVVARAGSLVRAGDTVTPVEAR</sequence>
<dbReference type="InterPro" id="IPR058792">
    <property type="entry name" value="Beta-barrel_RND_2"/>
</dbReference>
<dbReference type="PANTHER" id="PTHR30469:SF15">
    <property type="entry name" value="HLYD FAMILY OF SECRETION PROTEINS"/>
    <property type="match status" value="1"/>
</dbReference>
<dbReference type="Pfam" id="PF25954">
    <property type="entry name" value="Beta-barrel_RND_2"/>
    <property type="match status" value="1"/>
</dbReference>
<reference evidence="5 6" key="1">
    <citation type="submission" date="2017-09" db="EMBL/GenBank/DDBJ databases">
        <authorList>
            <person name="Ehlers B."/>
            <person name="Leendertz F.H."/>
        </authorList>
    </citation>
    <scope>NUCLEOTIDE SEQUENCE [LARGE SCALE GENOMIC DNA]</scope>
    <source>
        <strain evidence="5 6">USBA 140</strain>
    </source>
</reference>
<dbReference type="PANTHER" id="PTHR30469">
    <property type="entry name" value="MULTIDRUG RESISTANCE PROTEIN MDTA"/>
    <property type="match status" value="1"/>
</dbReference>
<gene>
    <name evidence="5" type="ORF">SAMN05421508_10260</name>
</gene>
<dbReference type="GO" id="GO:0015562">
    <property type="term" value="F:efflux transmembrane transporter activity"/>
    <property type="evidence" value="ECO:0007669"/>
    <property type="project" value="TreeGrafter"/>
</dbReference>
<protein>
    <submittedName>
        <fullName evidence="5">HlyD family secretion protein</fullName>
    </submittedName>
</protein>
<dbReference type="InterPro" id="IPR058647">
    <property type="entry name" value="BSH_CzcB-like"/>
</dbReference>
<evidence type="ECO:0000259" key="3">
    <source>
        <dbReference type="Pfam" id="PF25967"/>
    </source>
</evidence>
<dbReference type="GO" id="GO:1990281">
    <property type="term" value="C:efflux pump complex"/>
    <property type="evidence" value="ECO:0007669"/>
    <property type="project" value="TreeGrafter"/>
</dbReference>
<accession>A0A286G9M4</accession>
<proteinExistence type="inferred from homology"/>
<dbReference type="Pfam" id="PF25967">
    <property type="entry name" value="RND-MFP_C"/>
    <property type="match status" value="1"/>
</dbReference>
<feature type="domain" description="Multidrug resistance protein MdtA-like C-terminal permuted SH3" evidence="3">
    <location>
        <begin position="292"/>
        <end position="345"/>
    </location>
</feature>
<dbReference type="NCBIfam" id="TIGR01730">
    <property type="entry name" value="RND_mfp"/>
    <property type="match status" value="1"/>
</dbReference>
<keyword evidence="6" id="KW-1185">Reference proteome</keyword>
<dbReference type="Gene3D" id="2.40.50.100">
    <property type="match status" value="1"/>
</dbReference>
<evidence type="ECO:0000256" key="1">
    <source>
        <dbReference type="ARBA" id="ARBA00009477"/>
    </source>
</evidence>
<name>A0A286G9M4_9PROT</name>
<dbReference type="Gene3D" id="2.40.420.20">
    <property type="match status" value="1"/>
</dbReference>
<feature type="domain" description="CzcB-like barrel-sandwich hybrid" evidence="4">
    <location>
        <begin position="83"/>
        <end position="209"/>
    </location>
</feature>
<evidence type="ECO:0000259" key="2">
    <source>
        <dbReference type="Pfam" id="PF25954"/>
    </source>
</evidence>
<dbReference type="Proteomes" id="UP000219621">
    <property type="component" value="Unassembled WGS sequence"/>
</dbReference>
<evidence type="ECO:0000313" key="6">
    <source>
        <dbReference type="Proteomes" id="UP000219621"/>
    </source>
</evidence>
<organism evidence="5 6">
    <name type="scientific">Caenispirillum bisanense</name>
    <dbReference type="NCBI Taxonomy" id="414052"/>
    <lineage>
        <taxon>Bacteria</taxon>
        <taxon>Pseudomonadati</taxon>
        <taxon>Pseudomonadota</taxon>
        <taxon>Alphaproteobacteria</taxon>
        <taxon>Rhodospirillales</taxon>
        <taxon>Novispirillaceae</taxon>
        <taxon>Caenispirillum</taxon>
    </lineage>
</organism>
<dbReference type="Gene3D" id="2.40.30.170">
    <property type="match status" value="1"/>
</dbReference>
<dbReference type="InterPro" id="IPR006143">
    <property type="entry name" value="RND_pump_MFP"/>
</dbReference>